<evidence type="ECO:0000313" key="4">
    <source>
        <dbReference type="Proteomes" id="UP000326924"/>
    </source>
</evidence>
<evidence type="ECO:0000256" key="2">
    <source>
        <dbReference type="SAM" id="SignalP"/>
    </source>
</evidence>
<keyword evidence="4" id="KW-1185">Reference proteome</keyword>
<protein>
    <recommendedName>
        <fullName evidence="5">ABC transmembrane type-1 domain-containing protein</fullName>
    </recommendedName>
</protein>
<evidence type="ECO:0008006" key="5">
    <source>
        <dbReference type="Google" id="ProtNLM"/>
    </source>
</evidence>
<feature type="signal peptide" evidence="2">
    <location>
        <begin position="1"/>
        <end position="21"/>
    </location>
</feature>
<organism evidence="3 4">
    <name type="scientific">Sphaerosporella brunnea</name>
    <dbReference type="NCBI Taxonomy" id="1250544"/>
    <lineage>
        <taxon>Eukaryota</taxon>
        <taxon>Fungi</taxon>
        <taxon>Dikarya</taxon>
        <taxon>Ascomycota</taxon>
        <taxon>Pezizomycotina</taxon>
        <taxon>Pezizomycetes</taxon>
        <taxon>Pezizales</taxon>
        <taxon>Pyronemataceae</taxon>
        <taxon>Sphaerosporella</taxon>
    </lineage>
</organism>
<proteinExistence type="predicted"/>
<dbReference type="Proteomes" id="UP000326924">
    <property type="component" value="Unassembled WGS sequence"/>
</dbReference>
<dbReference type="AlphaFoldDB" id="A0A5J5ESH4"/>
<reference evidence="3 4" key="1">
    <citation type="submission" date="2019-09" db="EMBL/GenBank/DDBJ databases">
        <title>Draft genome of the ectomycorrhizal ascomycete Sphaerosporella brunnea.</title>
        <authorList>
            <consortium name="DOE Joint Genome Institute"/>
            <person name="Benucci G.M."/>
            <person name="Marozzi G."/>
            <person name="Antonielli L."/>
            <person name="Sanchez S."/>
            <person name="Marco P."/>
            <person name="Wang X."/>
            <person name="Falini L.B."/>
            <person name="Barry K."/>
            <person name="Haridas S."/>
            <person name="Lipzen A."/>
            <person name="Labutti K."/>
            <person name="Grigoriev I.V."/>
            <person name="Murat C."/>
            <person name="Martin F."/>
            <person name="Albertini E."/>
            <person name="Donnini D."/>
            <person name="Bonito G."/>
        </authorList>
    </citation>
    <scope>NUCLEOTIDE SEQUENCE [LARGE SCALE GENOMIC DNA]</scope>
    <source>
        <strain evidence="3 4">Sb_GMNB300</strain>
    </source>
</reference>
<dbReference type="OrthoDB" id="194358at2759"/>
<keyword evidence="2" id="KW-0732">Signal</keyword>
<comment type="caution">
    <text evidence="3">The sequence shown here is derived from an EMBL/GenBank/DDBJ whole genome shotgun (WGS) entry which is preliminary data.</text>
</comment>
<sequence>MAPCNTFCVAVVFILFGVASVGKDAGDLASSLISDFSPFLALFGERFAQRLLSESTSWIDGLVFALAPLGMITAIVGAIRVGGQSWLKALIGRARESFAIAEIETMNSTSHEVCECWNGNSVVRVMGVPPKFQVLFSDDMYQEEELNIDGKDPQERTFGLFTLETAITDF</sequence>
<feature type="chain" id="PRO_5023877429" description="ABC transmembrane type-1 domain-containing protein" evidence="2">
    <location>
        <begin position="22"/>
        <end position="170"/>
    </location>
</feature>
<accession>A0A5J5ESH4</accession>
<name>A0A5J5ESH4_9PEZI</name>
<gene>
    <name evidence="3" type="ORF">FN846DRAFT_891940</name>
</gene>
<keyword evidence="1" id="KW-1133">Transmembrane helix</keyword>
<dbReference type="EMBL" id="VXIS01000147">
    <property type="protein sequence ID" value="KAA8900925.1"/>
    <property type="molecule type" value="Genomic_DNA"/>
</dbReference>
<evidence type="ECO:0000313" key="3">
    <source>
        <dbReference type="EMBL" id="KAA8900925.1"/>
    </source>
</evidence>
<feature type="transmembrane region" description="Helical" evidence="1">
    <location>
        <begin position="62"/>
        <end position="83"/>
    </location>
</feature>
<evidence type="ECO:0000256" key="1">
    <source>
        <dbReference type="SAM" id="Phobius"/>
    </source>
</evidence>
<keyword evidence="1" id="KW-0472">Membrane</keyword>
<keyword evidence="1" id="KW-0812">Transmembrane</keyword>
<dbReference type="InParanoid" id="A0A5J5ESH4"/>